<dbReference type="EMBL" id="AZSP01000148">
    <property type="protein sequence ID" value="PVE11244.1"/>
    <property type="molecule type" value="Genomic_DNA"/>
</dbReference>
<dbReference type="InterPro" id="IPR041522">
    <property type="entry name" value="CdaR_GGDEF"/>
</dbReference>
<reference evidence="5 6" key="1">
    <citation type="submission" date="2013-12" db="EMBL/GenBank/DDBJ databases">
        <title>Annotated genome of Streptomyces scopuliridis.</title>
        <authorList>
            <person name="Olson J.B."/>
        </authorList>
    </citation>
    <scope>NUCLEOTIDE SEQUENCE [LARGE SCALE GENOMIC DNA]</scope>
    <source>
        <strain evidence="5 6">RB72</strain>
    </source>
</reference>
<feature type="region of interest" description="Disordered" evidence="2">
    <location>
        <begin position="1"/>
        <end position="21"/>
    </location>
</feature>
<feature type="domain" description="PucR C-terminal helix-turn-helix" evidence="3">
    <location>
        <begin position="507"/>
        <end position="564"/>
    </location>
</feature>
<dbReference type="InterPro" id="IPR051448">
    <property type="entry name" value="CdaR-like_regulators"/>
</dbReference>
<evidence type="ECO:0000256" key="1">
    <source>
        <dbReference type="ARBA" id="ARBA00006754"/>
    </source>
</evidence>
<organism evidence="5 6">
    <name type="scientific">Streptomyces scopuliridis RB72</name>
    <dbReference type="NCBI Taxonomy" id="1440053"/>
    <lineage>
        <taxon>Bacteria</taxon>
        <taxon>Bacillati</taxon>
        <taxon>Actinomycetota</taxon>
        <taxon>Actinomycetes</taxon>
        <taxon>Kitasatosporales</taxon>
        <taxon>Streptomycetaceae</taxon>
        <taxon>Streptomyces</taxon>
    </lineage>
</organism>
<gene>
    <name evidence="5" type="ORF">Y717_16555</name>
</gene>
<evidence type="ECO:0000259" key="4">
    <source>
        <dbReference type="Pfam" id="PF17853"/>
    </source>
</evidence>
<dbReference type="Proteomes" id="UP000245992">
    <property type="component" value="Unassembled WGS sequence"/>
</dbReference>
<evidence type="ECO:0000256" key="2">
    <source>
        <dbReference type="SAM" id="MobiDB-lite"/>
    </source>
</evidence>
<dbReference type="InterPro" id="IPR025736">
    <property type="entry name" value="PucR_C-HTH_dom"/>
</dbReference>
<dbReference type="PANTHER" id="PTHR33744">
    <property type="entry name" value="CARBOHYDRATE DIACID REGULATOR"/>
    <property type="match status" value="1"/>
</dbReference>
<comment type="similarity">
    <text evidence="1">Belongs to the CdaR family.</text>
</comment>
<dbReference type="STRING" id="1440053.GCA_000718095_00260"/>
<evidence type="ECO:0000313" key="5">
    <source>
        <dbReference type="EMBL" id="PVE11244.1"/>
    </source>
</evidence>
<comment type="caution">
    <text evidence="5">The sequence shown here is derived from an EMBL/GenBank/DDBJ whole genome shotgun (WGS) entry which is preliminary data.</text>
</comment>
<dbReference type="OrthoDB" id="8026818at2"/>
<dbReference type="Pfam" id="PF17853">
    <property type="entry name" value="GGDEF_2"/>
    <property type="match status" value="1"/>
</dbReference>
<feature type="domain" description="CdaR GGDEF-like" evidence="4">
    <location>
        <begin position="340"/>
        <end position="454"/>
    </location>
</feature>
<dbReference type="AlphaFoldDB" id="A0A2T7T7W6"/>
<evidence type="ECO:0000313" key="6">
    <source>
        <dbReference type="Proteomes" id="UP000245992"/>
    </source>
</evidence>
<name>A0A2T7T7W6_9ACTN</name>
<dbReference type="RefSeq" id="WP_030349480.1">
    <property type="nucleotide sequence ID" value="NZ_AZSP01000148.1"/>
</dbReference>
<accession>A0A2T7T7W6</accession>
<proteinExistence type="inferred from homology"/>
<keyword evidence="6" id="KW-1185">Reference proteome</keyword>
<dbReference type="Pfam" id="PF13556">
    <property type="entry name" value="HTH_30"/>
    <property type="match status" value="1"/>
</dbReference>
<sequence>MSTAAGSTGAPEPPGSRSSRLHRLTALSGALSDGRDEREVLRLAASCVARLGPWRTEAGYLPADGRLVRCPLDSPASAAMSRALDSQVDGLGGQDGAVRVPGREWSWAFALQGPGGRAGSTATGYLVVSAGRRPGDDDIALLGLLARQTGAAVTGTAARRREREYAAELSRARQDGIAARARLAAVESELTYRRSVHDALSGATATGDTEAGIAWTVHRLTGFSAVVEDQFGNLRAWAGPGCPDPYPKPDPGRQEQLILDAIRDPRPVYVGHRLTAVARHRGEILGTVSLVDPEGAAGEREEFALDHACDALALEMAHLRSLAEMELRLRRELVDDLITGTDDESAFARAAAVGHDLHGAQHLVAVGWMGLTADDGFVQAVAGAAAGLGLRSLVARRSGRAVLVVQGRPKGEELYLAVSQELGSRAGAIGIGSRCDSPAEIPRSYQEALRALEVRQRSRVPHGATSFDDLGLYRIIGTGDDYREIEGYVREWLGPLLDYDAAHRGELVRTLSQYFEAGGNYDGAASALGIHRSTLRYRLQRLREIGGHDLGDVETRLNLHVATRVWKVLGGEA</sequence>
<evidence type="ECO:0000259" key="3">
    <source>
        <dbReference type="Pfam" id="PF13556"/>
    </source>
</evidence>
<dbReference type="InterPro" id="IPR042070">
    <property type="entry name" value="PucR_C-HTH_sf"/>
</dbReference>
<dbReference type="Gene3D" id="1.10.10.2840">
    <property type="entry name" value="PucR C-terminal helix-turn-helix domain"/>
    <property type="match status" value="1"/>
</dbReference>
<dbReference type="PANTHER" id="PTHR33744:SF7">
    <property type="entry name" value="PUCR FAMILY TRANSCRIPTIONAL REGULATOR"/>
    <property type="match status" value="1"/>
</dbReference>
<protein>
    <submittedName>
        <fullName evidence="5">Transcriptional regulator</fullName>
    </submittedName>
</protein>